<sequence length="100" mass="11104">MHIPSGIITVTSGENQEEILDPEIAELEKIPKFEPLIKPHHPEIGLFNVLWGSSSNSQELDKELMDTVKSVDDYCADISKSMISTQLQAKNNQEQIGIGN</sequence>
<gene>
    <name evidence="1" type="ORF">DEBURN_LOCUS7487</name>
</gene>
<keyword evidence="2" id="KW-1185">Reference proteome</keyword>
<accession>A0A9N9FVD9</accession>
<dbReference type="Proteomes" id="UP000789706">
    <property type="component" value="Unassembled WGS sequence"/>
</dbReference>
<dbReference type="AlphaFoldDB" id="A0A9N9FVD9"/>
<proteinExistence type="predicted"/>
<organism evidence="1 2">
    <name type="scientific">Diversispora eburnea</name>
    <dbReference type="NCBI Taxonomy" id="1213867"/>
    <lineage>
        <taxon>Eukaryota</taxon>
        <taxon>Fungi</taxon>
        <taxon>Fungi incertae sedis</taxon>
        <taxon>Mucoromycota</taxon>
        <taxon>Glomeromycotina</taxon>
        <taxon>Glomeromycetes</taxon>
        <taxon>Diversisporales</taxon>
        <taxon>Diversisporaceae</taxon>
        <taxon>Diversispora</taxon>
    </lineage>
</organism>
<dbReference type="OrthoDB" id="10035640at2759"/>
<name>A0A9N9FVD9_9GLOM</name>
<evidence type="ECO:0000313" key="1">
    <source>
        <dbReference type="EMBL" id="CAG8558956.1"/>
    </source>
</evidence>
<protein>
    <submittedName>
        <fullName evidence="1">1952_t:CDS:1</fullName>
    </submittedName>
</protein>
<evidence type="ECO:0000313" key="2">
    <source>
        <dbReference type="Proteomes" id="UP000789706"/>
    </source>
</evidence>
<reference evidence="1" key="1">
    <citation type="submission" date="2021-06" db="EMBL/GenBank/DDBJ databases">
        <authorList>
            <person name="Kallberg Y."/>
            <person name="Tangrot J."/>
            <person name="Rosling A."/>
        </authorList>
    </citation>
    <scope>NUCLEOTIDE SEQUENCE</scope>
    <source>
        <strain evidence="1">AZ414A</strain>
    </source>
</reference>
<comment type="caution">
    <text evidence="1">The sequence shown here is derived from an EMBL/GenBank/DDBJ whole genome shotgun (WGS) entry which is preliminary data.</text>
</comment>
<dbReference type="EMBL" id="CAJVPK010000912">
    <property type="protein sequence ID" value="CAG8558956.1"/>
    <property type="molecule type" value="Genomic_DNA"/>
</dbReference>